<evidence type="ECO:0000256" key="1">
    <source>
        <dbReference type="SAM" id="Coils"/>
    </source>
</evidence>
<accession>D6AD53</accession>
<dbReference type="AlphaFoldDB" id="D6AD53"/>
<proteinExistence type="predicted"/>
<protein>
    <submittedName>
        <fullName evidence="2">Predicted protein</fullName>
    </submittedName>
</protein>
<dbReference type="Proteomes" id="UP000003986">
    <property type="component" value="Unassembled WGS sequence"/>
</dbReference>
<reference evidence="3" key="1">
    <citation type="submission" date="2008-10" db="EMBL/GenBank/DDBJ databases">
        <authorList>
            <person name="Molnar K."/>
        </authorList>
    </citation>
    <scope>NUCLEOTIDE SEQUENCE [LARGE SCALE GENOMIC DNA]</scope>
    <source>
        <strain evidence="3">NRRL 15998</strain>
    </source>
</reference>
<organism evidence="2 3">
    <name type="scientific">Streptomyces filamentosus NRRL 15998</name>
    <dbReference type="NCBI Taxonomy" id="457431"/>
    <lineage>
        <taxon>Bacteria</taxon>
        <taxon>Bacillati</taxon>
        <taxon>Actinomycetota</taxon>
        <taxon>Actinomycetes</taxon>
        <taxon>Kitasatosporales</taxon>
        <taxon>Streptomycetaceae</taxon>
        <taxon>Streptomyces</taxon>
    </lineage>
</organism>
<dbReference type="EMBL" id="DS999644">
    <property type="protein sequence ID" value="EFE74563.2"/>
    <property type="molecule type" value="Genomic_DNA"/>
</dbReference>
<gene>
    <name evidence="2" type="ORF">SSGG_01929</name>
</gene>
<reference evidence="3" key="2">
    <citation type="submission" date="2008-12" db="EMBL/GenBank/DDBJ databases">
        <title>Annotation of Streptomyces roseosporus strain NRRL 15998.</title>
        <authorList>
            <consortium name="The Broad Institute Genome Sequencing Platform"/>
            <consortium name="Broad Institute Microbial Sequencing Center"/>
            <person name="Fischbach M."/>
            <person name="Ward D."/>
            <person name="Young S."/>
            <person name="Kodira C.D."/>
            <person name="Zeng Q."/>
            <person name="Koehrsen M."/>
            <person name="Godfrey P."/>
            <person name="Alvarado L."/>
            <person name="Berlin A.M."/>
            <person name="Borenstein D."/>
            <person name="Chen Z."/>
            <person name="Engels R."/>
            <person name="Freedman E."/>
            <person name="Gellesch M."/>
            <person name="Goldberg J."/>
            <person name="Griggs A."/>
            <person name="Gujja S."/>
            <person name="Heiman D.I."/>
            <person name="Hepburn T.A."/>
            <person name="Howarth C."/>
            <person name="Jen D."/>
            <person name="Larson L."/>
            <person name="Lewis B."/>
            <person name="Mehta T."/>
            <person name="Park D."/>
            <person name="Pearson M."/>
            <person name="Roberts A."/>
            <person name="Saif S."/>
            <person name="Shea T.D."/>
            <person name="Shenoy N."/>
            <person name="Sisk P."/>
            <person name="Stolte C."/>
            <person name="Sykes S.N."/>
            <person name="Walk T."/>
            <person name="White J."/>
            <person name="Yandava C."/>
            <person name="Straight P."/>
            <person name="Clardy J."/>
            <person name="Hung D."/>
            <person name="Kolter R."/>
            <person name="Mekalanos J."/>
            <person name="Walker S."/>
            <person name="Walsh C.T."/>
            <person name="Wieland B.L.C."/>
            <person name="Ilzarbe M."/>
            <person name="Galagan J."/>
            <person name="Nusbaum C."/>
            <person name="Birren B."/>
        </authorList>
    </citation>
    <scope>NUCLEOTIDE SEQUENCE [LARGE SCALE GENOMIC DNA]</scope>
    <source>
        <strain evidence="3">NRRL 15998</strain>
    </source>
</reference>
<feature type="coiled-coil region" evidence="1">
    <location>
        <begin position="119"/>
        <end position="146"/>
    </location>
</feature>
<sequence length="276" mass="30455">MLRHPDTGGTAMARLQILELPEGVDDARPPFVLVVDESAPHRVIIGMDHGRVRDHWQDAATLIGARGAIVTAETVEIPANDMSAEFREGVQQQLGEMYETARRSLSESDTFGHTMLQRAENAEGRSRAMEVQRDRAARRAERAEAAHRAADNMVRAVCEVFGGPHQDPVVKARETLARAEAAEAKLHAFTEEQQRDLATRMDKITDALGLDRLRDWDAIVSAIQEQRQREADGGHLFGGPGFEDPMRCQRCGTDRTAWAVLRTAPTCASVQARSGV</sequence>
<name>D6AD53_STRFL</name>
<keyword evidence="1" id="KW-0175">Coiled coil</keyword>
<evidence type="ECO:0000313" key="3">
    <source>
        <dbReference type="Proteomes" id="UP000003986"/>
    </source>
</evidence>
<evidence type="ECO:0000313" key="2">
    <source>
        <dbReference type="EMBL" id="EFE74563.2"/>
    </source>
</evidence>